<dbReference type="InterPro" id="IPR026444">
    <property type="entry name" value="Secre_tail"/>
</dbReference>
<dbReference type="SUPFAM" id="SSF49299">
    <property type="entry name" value="PKD domain"/>
    <property type="match status" value="1"/>
</dbReference>
<dbReference type="Pfam" id="PF18962">
    <property type="entry name" value="Por_Secre_tail"/>
    <property type="match status" value="1"/>
</dbReference>
<evidence type="ECO:0000313" key="2">
    <source>
        <dbReference type="EMBL" id="RAJ72648.1"/>
    </source>
</evidence>
<dbReference type="InterPro" id="IPR035986">
    <property type="entry name" value="PKD_dom_sf"/>
</dbReference>
<dbReference type="Proteomes" id="UP000249819">
    <property type="component" value="Unassembled WGS sequence"/>
</dbReference>
<dbReference type="AlphaFoldDB" id="A0A327VGF8"/>
<reference evidence="2 3" key="1">
    <citation type="submission" date="2018-06" db="EMBL/GenBank/DDBJ databases">
        <title>Genomic Encyclopedia of Archaeal and Bacterial Type Strains, Phase II (KMG-II): from individual species to whole genera.</title>
        <authorList>
            <person name="Goeker M."/>
        </authorList>
    </citation>
    <scope>NUCLEOTIDE SEQUENCE [LARGE SCALE GENOMIC DNA]</scope>
    <source>
        <strain evidence="2 3">DSM 29821</strain>
    </source>
</reference>
<accession>A0A327VGF8</accession>
<evidence type="ECO:0000313" key="3">
    <source>
        <dbReference type="Proteomes" id="UP000249819"/>
    </source>
</evidence>
<sequence>MSVLKADFLMSSYNTLGDTLILVDISKPKPLALEWTFPEGIKEAGASADGSVRQLLFNKTGTYNIQLFTRLGECADAITKTVIVLPEQERGNVDSLLGYREKLIRNITVFPNPTTGQFKVNVELSKEAPVTIRLIYFNDGNLMEMRTSPNAKNHEVPFSIGNLPQGTYLIGVQADKEYEVRKMIKL</sequence>
<name>A0A327VGF8_9BACT</name>
<evidence type="ECO:0000259" key="1">
    <source>
        <dbReference type="Pfam" id="PF18962"/>
    </source>
</evidence>
<protein>
    <submittedName>
        <fullName evidence="2">Putative secreted protein (Por secretion system target)</fullName>
    </submittedName>
</protein>
<comment type="caution">
    <text evidence="2">The sequence shown here is derived from an EMBL/GenBank/DDBJ whole genome shotgun (WGS) entry which is preliminary data.</text>
</comment>
<keyword evidence="3" id="KW-1185">Reference proteome</keyword>
<gene>
    <name evidence="2" type="ORF">CLV59_1172</name>
</gene>
<organism evidence="2 3">
    <name type="scientific">Chitinophaga dinghuensis</name>
    <dbReference type="NCBI Taxonomy" id="1539050"/>
    <lineage>
        <taxon>Bacteria</taxon>
        <taxon>Pseudomonadati</taxon>
        <taxon>Bacteroidota</taxon>
        <taxon>Chitinophagia</taxon>
        <taxon>Chitinophagales</taxon>
        <taxon>Chitinophagaceae</taxon>
        <taxon>Chitinophaga</taxon>
    </lineage>
</organism>
<dbReference type="EMBL" id="QLMA01000017">
    <property type="protein sequence ID" value="RAJ72648.1"/>
    <property type="molecule type" value="Genomic_DNA"/>
</dbReference>
<feature type="domain" description="Secretion system C-terminal sorting" evidence="1">
    <location>
        <begin position="109"/>
        <end position="184"/>
    </location>
</feature>
<dbReference type="NCBIfam" id="TIGR04183">
    <property type="entry name" value="Por_Secre_tail"/>
    <property type="match status" value="1"/>
</dbReference>
<proteinExistence type="predicted"/>